<dbReference type="KEGG" id="psym:J1N51_07370"/>
<evidence type="ECO:0000313" key="13">
    <source>
        <dbReference type="Proteomes" id="UP000682739"/>
    </source>
</evidence>
<reference evidence="12" key="1">
    <citation type="submission" date="2021-03" db="EMBL/GenBank/DDBJ databases">
        <title>Description of Psychrosphaera ytuae sp. nov. isolated from deep sea sediment of South China Sea.</title>
        <authorList>
            <person name="Zhang J."/>
            <person name="Xu X.-D."/>
        </authorList>
    </citation>
    <scope>NUCLEOTIDE SEQUENCE</scope>
    <source>
        <strain evidence="12">MTZ26</strain>
    </source>
</reference>
<protein>
    <recommendedName>
        <fullName evidence="8">L-ornithine N(alpha)-acyltransferase</fullName>
        <ecNumber evidence="7">2.3.2.30</ecNumber>
    </recommendedName>
</protein>
<comment type="similarity">
    <text evidence="6">Belongs to the acetyltransferase family. OlsB subfamily.</text>
</comment>
<keyword evidence="5 12" id="KW-0012">Acyltransferase</keyword>
<dbReference type="GO" id="GO:0006629">
    <property type="term" value="P:lipid metabolic process"/>
    <property type="evidence" value="ECO:0007669"/>
    <property type="project" value="UniProtKB-KW"/>
</dbReference>
<evidence type="ECO:0000256" key="9">
    <source>
        <dbReference type="ARBA" id="ARBA00045724"/>
    </source>
</evidence>
<dbReference type="InterPro" id="IPR045746">
    <property type="entry name" value="ACT14924-like_Acyltransf_dom"/>
</dbReference>
<comment type="catalytic activity">
    <reaction evidence="10">
        <text>a (3R)-hydroxyacyl-[ACP] + L-ornithine = a lyso-ornithine lipid + holo-[ACP] + H(+)</text>
        <dbReference type="Rhea" id="RHEA:20633"/>
        <dbReference type="Rhea" id="RHEA-COMP:9685"/>
        <dbReference type="Rhea" id="RHEA-COMP:9945"/>
        <dbReference type="ChEBI" id="CHEBI:15378"/>
        <dbReference type="ChEBI" id="CHEBI:46911"/>
        <dbReference type="ChEBI" id="CHEBI:64479"/>
        <dbReference type="ChEBI" id="CHEBI:78827"/>
        <dbReference type="ChEBI" id="CHEBI:138482"/>
        <dbReference type="EC" id="2.3.2.30"/>
    </reaction>
    <physiologicalReaction direction="left-to-right" evidence="10">
        <dbReference type="Rhea" id="RHEA:20634"/>
    </physiologicalReaction>
</comment>
<evidence type="ECO:0000256" key="1">
    <source>
        <dbReference type="ARBA" id="ARBA00005189"/>
    </source>
</evidence>
<proteinExistence type="inferred from homology"/>
<accession>A0A975D9B7</accession>
<dbReference type="Gene3D" id="3.40.630.30">
    <property type="match status" value="1"/>
</dbReference>
<evidence type="ECO:0000259" key="11">
    <source>
        <dbReference type="SMART" id="SM00563"/>
    </source>
</evidence>
<keyword evidence="13" id="KW-1185">Reference proteome</keyword>
<dbReference type="RefSeq" id="WP_208829913.1">
    <property type="nucleotide sequence ID" value="NZ_CP072110.1"/>
</dbReference>
<keyword evidence="4" id="KW-0443">Lipid metabolism</keyword>
<dbReference type="SUPFAM" id="SSF69593">
    <property type="entry name" value="Glycerol-3-phosphate (1)-acyltransferase"/>
    <property type="match status" value="1"/>
</dbReference>
<dbReference type="InterPro" id="IPR052351">
    <property type="entry name" value="Ornithine_N-alpha-AT"/>
</dbReference>
<evidence type="ECO:0000256" key="10">
    <source>
        <dbReference type="ARBA" id="ARBA00047785"/>
    </source>
</evidence>
<comment type="function">
    <text evidence="9">Catalyzes the first step in the biosynthesis of ornithine lipids, which are phosphorus-free membrane lipids. Catalyzes the 3-hydroxyacyl-acyl carrier protein-dependent acylation of ornithine to form lyso-ornithine lipid (LOL).</text>
</comment>
<dbReference type="InterPro" id="IPR016181">
    <property type="entry name" value="Acyl_CoA_acyltransferase"/>
</dbReference>
<dbReference type="GO" id="GO:0043810">
    <property type="term" value="F:ornithine-acyl [acyl carrier protein] N-acyltransferase activity"/>
    <property type="evidence" value="ECO:0007669"/>
    <property type="project" value="UniProtKB-EC"/>
</dbReference>
<organism evidence="12 13">
    <name type="scientific">Psychrosphaera ytuae</name>
    <dbReference type="NCBI Taxonomy" id="2820710"/>
    <lineage>
        <taxon>Bacteria</taxon>
        <taxon>Pseudomonadati</taxon>
        <taxon>Pseudomonadota</taxon>
        <taxon>Gammaproteobacteria</taxon>
        <taxon>Alteromonadales</taxon>
        <taxon>Pseudoalteromonadaceae</taxon>
        <taxon>Psychrosphaera</taxon>
    </lineage>
</organism>
<dbReference type="PANTHER" id="PTHR37323">
    <property type="entry name" value="GCN5-RELATED N-ACETYLTRANSFERASE"/>
    <property type="match status" value="1"/>
</dbReference>
<gene>
    <name evidence="12" type="ORF">J1N51_07370</name>
</gene>
<keyword evidence="2" id="KW-0444">Lipid biosynthesis</keyword>
<dbReference type="PANTHER" id="PTHR37323:SF1">
    <property type="entry name" value="L-ORNITHINE N(ALPHA)-ACYLTRANSFERASE"/>
    <property type="match status" value="1"/>
</dbReference>
<evidence type="ECO:0000256" key="6">
    <source>
        <dbReference type="ARBA" id="ARBA00038095"/>
    </source>
</evidence>
<evidence type="ECO:0000256" key="7">
    <source>
        <dbReference type="ARBA" id="ARBA00039058"/>
    </source>
</evidence>
<dbReference type="Pfam" id="PF13444">
    <property type="entry name" value="Acetyltransf_5"/>
    <property type="match status" value="1"/>
</dbReference>
<dbReference type="InterPro" id="IPR002123">
    <property type="entry name" value="Plipid/glycerol_acylTrfase"/>
</dbReference>
<dbReference type="SMART" id="SM00563">
    <property type="entry name" value="PlsC"/>
    <property type="match status" value="1"/>
</dbReference>
<dbReference type="EMBL" id="CP072110">
    <property type="protein sequence ID" value="QTH62603.1"/>
    <property type="molecule type" value="Genomic_DNA"/>
</dbReference>
<dbReference type="Pfam" id="PF19576">
    <property type="entry name" value="Acyltransf_2"/>
    <property type="match status" value="1"/>
</dbReference>
<evidence type="ECO:0000256" key="2">
    <source>
        <dbReference type="ARBA" id="ARBA00022516"/>
    </source>
</evidence>
<sequence>MISVETVVAEQFPAIQTSNPLLKQSFLRFLRFIFHESEFQRFEQTYPHLMGIDFVEQVLEFFEFDFVAKDREIRHIPTSGRVVAIANHPIGSLDGLVLLKMLSKVRQDVKVVANELLWAIKPLRPMLLPVNNMGNKTPKENMAAIEKHLVDGGALLIFPAGEVSRLSPTGIKDGKWHSGFLRFAKKTQSPILPIHVDGKNSAFFYGLSMLAKPLSTLWLVHEMFKQHDREVRVRVAPVVDFETYTAIPVDDKQKIALFKKHVYAISKRRHLAEFQPQLDSVAHPEEGRLIRSELRRQPLIGTTKDGKHIYSFKHVADSAVMRELGRLRELTFRAVGEGSGKVRDVDVYDRFYDHIILWDEEDMEIVGAYRMAPIQRVREHYAEVGLYTETLFNLNNIPNHIVDQGLELGRSFVQPKYWGKRSLDYLWQGIGAYLRQHPNIRYLLGGVTISNELPIEAKASMVRFYQTYFSGDRHWVEAKTPFVAKDIHGLQFGGQDYQQEFAVLKQYMKELGCAVPTLYKQYGELCEAGGTQFLSFNVDPDFCDCIDGFVLVDIKKMKTQKYHRYIQAPVNN</sequence>
<name>A0A975D9B7_9GAMM</name>
<evidence type="ECO:0000256" key="5">
    <source>
        <dbReference type="ARBA" id="ARBA00023315"/>
    </source>
</evidence>
<dbReference type="EC" id="2.3.2.30" evidence="7"/>
<dbReference type="SUPFAM" id="SSF55729">
    <property type="entry name" value="Acyl-CoA N-acyltransferases (Nat)"/>
    <property type="match status" value="1"/>
</dbReference>
<evidence type="ECO:0000313" key="12">
    <source>
        <dbReference type="EMBL" id="QTH62603.1"/>
    </source>
</evidence>
<dbReference type="AlphaFoldDB" id="A0A975D9B7"/>
<evidence type="ECO:0000256" key="4">
    <source>
        <dbReference type="ARBA" id="ARBA00023098"/>
    </source>
</evidence>
<dbReference type="Proteomes" id="UP000682739">
    <property type="component" value="Chromosome"/>
</dbReference>
<keyword evidence="3" id="KW-0808">Transferase</keyword>
<evidence type="ECO:0000256" key="3">
    <source>
        <dbReference type="ARBA" id="ARBA00022679"/>
    </source>
</evidence>
<evidence type="ECO:0000256" key="8">
    <source>
        <dbReference type="ARBA" id="ARBA00039866"/>
    </source>
</evidence>
<feature type="domain" description="Phospholipid/glycerol acyltransferase" evidence="11">
    <location>
        <begin position="82"/>
        <end position="199"/>
    </location>
</feature>
<comment type="pathway">
    <text evidence="1">Lipid metabolism.</text>
</comment>